<feature type="transmembrane region" description="Helical" evidence="2">
    <location>
        <begin position="264"/>
        <end position="285"/>
    </location>
</feature>
<sequence length="490" mass="55864">MSGGHCAPRILEPDMSQNQQGQQALKVGRDPRMLPEYEALRAEINKLSHASRPEVDWLKIHRLASLIFEKHGVDLQTAIYFTLARSRLQGLSGFTEGCEFLANLIVTQWESFWPPVHQERARIEMLDWFIARISDVIRQYQISHEDKRLIYRCERALQLISEKLHNAGLSRIPRVENLVHFIEGYTHLFDETEIVIVSDEPGLKEELQIPPMVFFKSDMESDHGASAGAATPHLPQGSILVGREKGQIKPTVLKIEQHRKQRPAWFWFGCGLLSCALPVMGWLGWQHQQQEKTVAAQRLVQPAAELPRALSYDDIRQARIVLGEQTLQSMESELVARYQSQLARLEQASPLYWYRYGEGLRNSLQMLYPDPLAVKALDKQWQTQLVGQQGDTISVPTYLDARAGVDALLDQLLDLERQRKTVTISYLKSQLYEVQKSLMQNIPFSLRLGELEARKASQEPITAAELKSLENDLKALNIRLYQLQQGAAGS</sequence>
<dbReference type="Pfam" id="PF12486">
    <property type="entry name" value="VasL"/>
    <property type="match status" value="1"/>
</dbReference>
<feature type="domain" description="ImpA N-terminal" evidence="3">
    <location>
        <begin position="24"/>
        <end position="129"/>
    </location>
</feature>
<reference evidence="5" key="1">
    <citation type="submission" date="2009-07" db="EMBL/GenBank/DDBJ databases">
        <title>Type VI secretion system gene locus in Aeromonas hydrophila subspecies AH3.</title>
        <authorList>
            <person name="Li M."/>
            <person name="Zheng J."/>
            <person name="Tung S.L."/>
            <person name="Kong L."/>
            <person name="Mok Y.K."/>
            <person name="Leung K.Y."/>
        </authorList>
    </citation>
    <scope>NUCLEOTIDE SEQUENCE</scope>
    <source>
        <strain evidence="5">AH3</strain>
    </source>
</reference>
<dbReference type="EMBL" id="GQ359779">
    <property type="protein sequence ID" value="ACU21578.1"/>
    <property type="molecule type" value="Genomic_DNA"/>
</dbReference>
<protein>
    <submittedName>
        <fullName evidence="5">Uncharacterized protein ahaP</fullName>
    </submittedName>
</protein>
<dbReference type="Pfam" id="PF06812">
    <property type="entry name" value="ImpA_N"/>
    <property type="match status" value="1"/>
</dbReference>
<dbReference type="AlphaFoldDB" id="C7FFJ7"/>
<keyword evidence="2" id="KW-0812">Transmembrane</keyword>
<dbReference type="InterPro" id="IPR021069">
    <property type="entry name" value="ImpA_C"/>
</dbReference>
<evidence type="ECO:0000256" key="2">
    <source>
        <dbReference type="SAM" id="Phobius"/>
    </source>
</evidence>
<organism evidence="5">
    <name type="scientific">Aeromonas hydrophila</name>
    <dbReference type="NCBI Taxonomy" id="644"/>
    <lineage>
        <taxon>Bacteria</taxon>
        <taxon>Pseudomonadati</taxon>
        <taxon>Pseudomonadota</taxon>
        <taxon>Gammaproteobacteria</taxon>
        <taxon>Aeromonadales</taxon>
        <taxon>Aeromonadaceae</taxon>
        <taxon>Aeromonas</taxon>
    </lineage>
</organism>
<feature type="region of interest" description="Disordered" evidence="1">
    <location>
        <begin position="1"/>
        <end position="22"/>
    </location>
</feature>
<keyword evidence="2" id="KW-0472">Membrane</keyword>
<evidence type="ECO:0000259" key="3">
    <source>
        <dbReference type="Pfam" id="PF06812"/>
    </source>
</evidence>
<dbReference type="InterPro" id="IPR010657">
    <property type="entry name" value="ImpA_N"/>
</dbReference>
<evidence type="ECO:0000256" key="1">
    <source>
        <dbReference type="SAM" id="MobiDB-lite"/>
    </source>
</evidence>
<keyword evidence="2" id="KW-1133">Transmembrane helix</keyword>
<dbReference type="PANTHER" id="PTHR37024:SF5">
    <property type="entry name" value="IMPA N-TERMINAL DOMAIN-CONTAINING PROTEIN"/>
    <property type="match status" value="1"/>
</dbReference>
<evidence type="ECO:0000259" key="4">
    <source>
        <dbReference type="Pfam" id="PF12486"/>
    </source>
</evidence>
<feature type="domain" description="ImpA C-terminal" evidence="4">
    <location>
        <begin position="338"/>
        <end position="484"/>
    </location>
</feature>
<name>C7FFJ7_AERHY</name>
<proteinExistence type="predicted"/>
<evidence type="ECO:0000313" key="5">
    <source>
        <dbReference type="EMBL" id="ACU21578.1"/>
    </source>
</evidence>
<dbReference type="PANTHER" id="PTHR37024">
    <property type="entry name" value="TYPE VI SECRETION SYSTEM DUF2094 AND IMPA-RELATED DOMAIN PROTEIN"/>
    <property type="match status" value="1"/>
</dbReference>
<gene>
    <name evidence="5" type="primary">ahaP</name>
</gene>
<accession>C7FFJ7</accession>